<reference evidence="1" key="2">
    <citation type="submission" date="2025-09" db="UniProtKB">
        <authorList>
            <consortium name="Ensembl"/>
        </authorList>
    </citation>
    <scope>IDENTIFICATION</scope>
</reference>
<dbReference type="Proteomes" id="UP000694424">
    <property type="component" value="Unplaced"/>
</dbReference>
<protein>
    <submittedName>
        <fullName evidence="1">Uncharacterized protein</fullName>
    </submittedName>
</protein>
<dbReference type="Ensembl" id="ENSAOWT00000023144.1">
    <property type="protein sequence ID" value="ENSAOWP00000020420.1"/>
    <property type="gene ID" value="ENSAOWG00000013825.1"/>
</dbReference>
<reference evidence="1" key="1">
    <citation type="submission" date="2025-08" db="UniProtKB">
        <authorList>
            <consortium name="Ensembl"/>
        </authorList>
    </citation>
    <scope>IDENTIFICATION</scope>
</reference>
<accession>A0A8B9Q4S3</accession>
<sequence>MIIMSMLWSEGHSCFDDYTIKKKKTQQRILVVSTQSPRLTLKQVYFNIFSKYPSYLLFLWMKSAYKTIFLPNQGSYKRQNNTLSNFLFFFFTKDKSNYGLRTVRQVIQMNKTGKATVV</sequence>
<evidence type="ECO:0000313" key="1">
    <source>
        <dbReference type="Ensembl" id="ENSAOWP00000020420.1"/>
    </source>
</evidence>
<dbReference type="AlphaFoldDB" id="A0A8B9Q4S3"/>
<proteinExistence type="predicted"/>
<name>A0A8B9Q4S3_APTOW</name>
<keyword evidence="2" id="KW-1185">Reference proteome</keyword>
<organism evidence="1 2">
    <name type="scientific">Apteryx owenii</name>
    <name type="common">Little spotted kiwi</name>
    <dbReference type="NCBI Taxonomy" id="8824"/>
    <lineage>
        <taxon>Eukaryota</taxon>
        <taxon>Metazoa</taxon>
        <taxon>Chordata</taxon>
        <taxon>Craniata</taxon>
        <taxon>Vertebrata</taxon>
        <taxon>Euteleostomi</taxon>
        <taxon>Archelosauria</taxon>
        <taxon>Archosauria</taxon>
        <taxon>Dinosauria</taxon>
        <taxon>Saurischia</taxon>
        <taxon>Theropoda</taxon>
        <taxon>Coelurosauria</taxon>
        <taxon>Aves</taxon>
        <taxon>Palaeognathae</taxon>
        <taxon>Apterygiformes</taxon>
        <taxon>Apterygidae</taxon>
        <taxon>Apteryx</taxon>
    </lineage>
</organism>
<evidence type="ECO:0000313" key="2">
    <source>
        <dbReference type="Proteomes" id="UP000694424"/>
    </source>
</evidence>